<organism evidence="2 3">
    <name type="scientific">Streptomyces rhizosphaericola</name>
    <dbReference type="NCBI Taxonomy" id="2564098"/>
    <lineage>
        <taxon>Bacteria</taxon>
        <taxon>Bacillati</taxon>
        <taxon>Actinomycetota</taxon>
        <taxon>Actinomycetes</taxon>
        <taxon>Kitasatosporales</taxon>
        <taxon>Streptomycetaceae</taxon>
        <taxon>Streptomyces</taxon>
    </lineage>
</organism>
<sequence length="58" mass="5788">MSGTSEGPRAPAGTSPDAVDATVTERHAEPAPAPPATRPARPQRPPRPSASAQPPAPA</sequence>
<gene>
    <name evidence="2" type="ORF">E5Z02_28965</name>
</gene>
<feature type="region of interest" description="Disordered" evidence="1">
    <location>
        <begin position="1"/>
        <end position="58"/>
    </location>
</feature>
<feature type="non-terminal residue" evidence="2">
    <location>
        <position position="58"/>
    </location>
</feature>
<dbReference type="EMBL" id="SRZK01000442">
    <property type="protein sequence ID" value="TGZ02311.1"/>
    <property type="molecule type" value="Genomic_DNA"/>
</dbReference>
<comment type="caution">
    <text evidence="2">The sequence shown here is derived from an EMBL/GenBank/DDBJ whole genome shotgun (WGS) entry which is preliminary data.</text>
</comment>
<evidence type="ECO:0000313" key="2">
    <source>
        <dbReference type="EMBL" id="TGZ02311.1"/>
    </source>
</evidence>
<evidence type="ECO:0000256" key="1">
    <source>
        <dbReference type="SAM" id="MobiDB-lite"/>
    </source>
</evidence>
<keyword evidence="3" id="KW-1185">Reference proteome</keyword>
<feature type="compositionally biased region" description="Pro residues" evidence="1">
    <location>
        <begin position="31"/>
        <end position="58"/>
    </location>
</feature>
<reference evidence="2 3" key="1">
    <citation type="submission" date="2019-04" db="EMBL/GenBank/DDBJ databases">
        <title>Streptomyces rhizosphaericola sp. nov., an actinobacterium isolated from the wheat rhizosphere.</title>
        <authorList>
            <person name="Vargas Hoyos H.A."/>
            <person name="Santos S.N."/>
            <person name="Genuario D.B."/>
            <person name="Melo I.S."/>
            <person name="Da Silva L.J."/>
            <person name="Da Silva F.S.P."/>
            <person name="Zucchi T.D."/>
        </authorList>
    </citation>
    <scope>NUCLEOTIDE SEQUENCE [LARGE SCALE GENOMIC DNA]</scope>
    <source>
        <strain evidence="2 3">1AS2c</strain>
    </source>
</reference>
<accession>A0ABY2P8B5</accession>
<evidence type="ECO:0000313" key="3">
    <source>
        <dbReference type="Proteomes" id="UP000306274"/>
    </source>
</evidence>
<name>A0ABY2P8B5_9ACTN</name>
<dbReference type="Proteomes" id="UP000306274">
    <property type="component" value="Unassembled WGS sequence"/>
</dbReference>
<protein>
    <submittedName>
        <fullName evidence="2">RDD family protein</fullName>
    </submittedName>
</protein>
<proteinExistence type="predicted"/>